<comment type="caution">
    <text evidence="1">The sequence shown here is derived from an EMBL/GenBank/DDBJ whole genome shotgun (WGS) entry which is preliminary data.</text>
</comment>
<keyword evidence="2" id="KW-1185">Reference proteome</keyword>
<evidence type="ECO:0000313" key="1">
    <source>
        <dbReference type="EMBL" id="GFR61261.1"/>
    </source>
</evidence>
<protein>
    <submittedName>
        <fullName evidence="1">Uncharacterized protein</fullName>
    </submittedName>
</protein>
<organism evidence="1 2">
    <name type="scientific">Elysia marginata</name>
    <dbReference type="NCBI Taxonomy" id="1093978"/>
    <lineage>
        <taxon>Eukaryota</taxon>
        <taxon>Metazoa</taxon>
        <taxon>Spiralia</taxon>
        <taxon>Lophotrochozoa</taxon>
        <taxon>Mollusca</taxon>
        <taxon>Gastropoda</taxon>
        <taxon>Heterobranchia</taxon>
        <taxon>Euthyneura</taxon>
        <taxon>Panpulmonata</taxon>
        <taxon>Sacoglossa</taxon>
        <taxon>Placobranchoidea</taxon>
        <taxon>Plakobranchidae</taxon>
        <taxon>Elysia</taxon>
    </lineage>
</organism>
<dbReference type="EMBL" id="BMAT01000177">
    <property type="protein sequence ID" value="GFR61261.1"/>
    <property type="molecule type" value="Genomic_DNA"/>
</dbReference>
<reference evidence="1 2" key="1">
    <citation type="journal article" date="2021" name="Elife">
        <title>Chloroplast acquisition without the gene transfer in kleptoplastic sea slugs, Plakobranchus ocellatus.</title>
        <authorList>
            <person name="Maeda T."/>
            <person name="Takahashi S."/>
            <person name="Yoshida T."/>
            <person name="Shimamura S."/>
            <person name="Takaki Y."/>
            <person name="Nagai Y."/>
            <person name="Toyoda A."/>
            <person name="Suzuki Y."/>
            <person name="Arimoto A."/>
            <person name="Ishii H."/>
            <person name="Satoh N."/>
            <person name="Nishiyama T."/>
            <person name="Hasebe M."/>
            <person name="Maruyama T."/>
            <person name="Minagawa J."/>
            <person name="Obokata J."/>
            <person name="Shigenobu S."/>
        </authorList>
    </citation>
    <scope>NUCLEOTIDE SEQUENCE [LARGE SCALE GENOMIC DNA]</scope>
</reference>
<dbReference type="Proteomes" id="UP000762676">
    <property type="component" value="Unassembled WGS sequence"/>
</dbReference>
<dbReference type="AlphaFoldDB" id="A0AAV4EKF4"/>
<sequence length="90" mass="10515">MGKERRAKIRKKRGRGRWLCLPLLKGVKGWQYGATEQVEERKVFGWYSGRILALFWGRLIMMQKKVSCREGGVIITERRAGKSDITMWGE</sequence>
<gene>
    <name evidence="1" type="ORF">ElyMa_000099300</name>
</gene>
<proteinExistence type="predicted"/>
<name>A0AAV4EKF4_9GAST</name>
<evidence type="ECO:0000313" key="2">
    <source>
        <dbReference type="Proteomes" id="UP000762676"/>
    </source>
</evidence>
<accession>A0AAV4EKF4</accession>